<dbReference type="InterPro" id="IPR046465">
    <property type="entry name" value="BORCS6_C"/>
</dbReference>
<feature type="compositionally biased region" description="Polar residues" evidence="1">
    <location>
        <begin position="97"/>
        <end position="111"/>
    </location>
</feature>
<evidence type="ECO:0000313" key="4">
    <source>
        <dbReference type="Proteomes" id="UP000005408"/>
    </source>
</evidence>
<organism evidence="3 4">
    <name type="scientific">Magallana gigas</name>
    <name type="common">Pacific oyster</name>
    <name type="synonym">Crassostrea gigas</name>
    <dbReference type="NCBI Taxonomy" id="29159"/>
    <lineage>
        <taxon>Eukaryota</taxon>
        <taxon>Metazoa</taxon>
        <taxon>Spiralia</taxon>
        <taxon>Lophotrochozoa</taxon>
        <taxon>Mollusca</taxon>
        <taxon>Bivalvia</taxon>
        <taxon>Autobranchia</taxon>
        <taxon>Pteriomorphia</taxon>
        <taxon>Ostreida</taxon>
        <taxon>Ostreoidea</taxon>
        <taxon>Ostreidae</taxon>
        <taxon>Magallana</taxon>
    </lineage>
</organism>
<reference evidence="3" key="1">
    <citation type="submission" date="2022-08" db="UniProtKB">
        <authorList>
            <consortium name="EnsemblMetazoa"/>
        </authorList>
    </citation>
    <scope>IDENTIFICATION</scope>
    <source>
        <strain evidence="3">05x7-T-G4-1.051#20</strain>
    </source>
</reference>
<dbReference type="OMA" id="KNTEHPS"/>
<feature type="compositionally biased region" description="Basic and acidic residues" evidence="1">
    <location>
        <begin position="124"/>
        <end position="151"/>
    </location>
</feature>
<dbReference type="EnsemblMetazoa" id="G28784.1">
    <property type="protein sequence ID" value="G28784.1:cds"/>
    <property type="gene ID" value="G28784"/>
</dbReference>
<sequence>METTTGTNPHPPQCDNDKVEVNIHNDNIEQNIPTEKELGCGIVNKNESELGNLESGVVTTEDIVTTEETEDDTQGGGSLESEDSSEGTVVTKVKYRTWQNTSSDSWESGNVISPVEAEELENDALEREKHDSMREGEDGGERGGSSEELPRPESLNRSQSLQHYEKKRSQSDGVAIECYNNLANVPTGKKDPEFDNIEETMLSKSMPQGVVIKKGELFEFVADDLQEKIRQSSPLPKTESSGLSSRTSSCRSIASISSGNSSAMGASLTSEMSRSPSSQFPHSPIDIPPIDPMAVMELEMAAKRVADNVDLLMGNLRSNLHKMSAITVGCLDAYKKSVDTTCDSVDSSIKSMYALMAKCEELSKSMQPVYQLGNQIKEIKRLLDRFESQLSEKGGKTKTG</sequence>
<feature type="compositionally biased region" description="Polar residues" evidence="1">
    <location>
        <begin position="268"/>
        <end position="281"/>
    </location>
</feature>
<dbReference type="PANTHER" id="PTHR13440:SF7">
    <property type="entry name" value="BLOC-1 RELATED COMPLEX SUBUNIT 6"/>
    <property type="match status" value="1"/>
</dbReference>
<evidence type="ECO:0000256" key="1">
    <source>
        <dbReference type="SAM" id="MobiDB-lite"/>
    </source>
</evidence>
<dbReference type="Pfam" id="PF10157">
    <property type="entry name" value="BORCS6"/>
    <property type="match status" value="1"/>
</dbReference>
<dbReference type="OrthoDB" id="21270at2759"/>
<accession>A0A8W8LN48</accession>
<feature type="domain" description="BLOC-1-related complex subunit 6 C-terminal helix" evidence="2">
    <location>
        <begin position="288"/>
        <end position="387"/>
    </location>
</feature>
<proteinExistence type="predicted"/>
<name>A0A8W8LN48_MAGGI</name>
<evidence type="ECO:0000259" key="2">
    <source>
        <dbReference type="Pfam" id="PF10157"/>
    </source>
</evidence>
<evidence type="ECO:0000313" key="3">
    <source>
        <dbReference type="EnsemblMetazoa" id="G28784.8:cds"/>
    </source>
</evidence>
<dbReference type="GO" id="GO:0099078">
    <property type="term" value="C:BORC complex"/>
    <property type="evidence" value="ECO:0007669"/>
    <property type="project" value="TreeGrafter"/>
</dbReference>
<dbReference type="Proteomes" id="UP000005408">
    <property type="component" value="Unassembled WGS sequence"/>
</dbReference>
<keyword evidence="4" id="KW-1185">Reference proteome</keyword>
<protein>
    <recommendedName>
        <fullName evidence="2">BLOC-1-related complex subunit 6 C-terminal helix domain-containing protein</fullName>
    </recommendedName>
</protein>
<dbReference type="EnsemblMetazoa" id="G28784.8">
    <property type="protein sequence ID" value="G28784.8:cds"/>
    <property type="gene ID" value="G28784"/>
</dbReference>
<dbReference type="GO" id="GO:0032418">
    <property type="term" value="P:lysosome localization"/>
    <property type="evidence" value="ECO:0007669"/>
    <property type="project" value="TreeGrafter"/>
</dbReference>
<dbReference type="InterPro" id="IPR019314">
    <property type="entry name" value="BORCS6"/>
</dbReference>
<feature type="region of interest" description="Disordered" evidence="1">
    <location>
        <begin position="256"/>
        <end position="286"/>
    </location>
</feature>
<feature type="compositionally biased region" description="Low complexity" evidence="1">
    <location>
        <begin position="256"/>
        <end position="267"/>
    </location>
</feature>
<dbReference type="EnsemblMetazoa" id="G28784.3">
    <property type="protein sequence ID" value="G28784.3:cds"/>
    <property type="gene ID" value="G28784"/>
</dbReference>
<dbReference type="EnsemblMetazoa" id="G28784.2">
    <property type="protein sequence ID" value="G28784.2:cds"/>
    <property type="gene ID" value="G28784"/>
</dbReference>
<dbReference type="AlphaFoldDB" id="A0A8W8LN48"/>
<dbReference type="PANTHER" id="PTHR13440">
    <property type="entry name" value="BLOC-1 RELATED COMPLEX SUBUNIT 6"/>
    <property type="match status" value="1"/>
</dbReference>
<feature type="compositionally biased region" description="Acidic residues" evidence="1">
    <location>
        <begin position="64"/>
        <end position="73"/>
    </location>
</feature>
<feature type="region of interest" description="Disordered" evidence="1">
    <location>
        <begin position="52"/>
        <end position="173"/>
    </location>
</feature>